<evidence type="ECO:0000313" key="1">
    <source>
        <dbReference type="EMBL" id="KLT40116.1"/>
    </source>
</evidence>
<dbReference type="RefSeq" id="XP_018276607.1">
    <property type="nucleotide sequence ID" value="XM_018425536.1"/>
</dbReference>
<dbReference type="GeneID" id="28986139"/>
<organism evidence="1 2">
    <name type="scientific">Cutaneotrichosporon oleaginosum</name>
    <dbReference type="NCBI Taxonomy" id="879819"/>
    <lineage>
        <taxon>Eukaryota</taxon>
        <taxon>Fungi</taxon>
        <taxon>Dikarya</taxon>
        <taxon>Basidiomycota</taxon>
        <taxon>Agaricomycotina</taxon>
        <taxon>Tremellomycetes</taxon>
        <taxon>Trichosporonales</taxon>
        <taxon>Trichosporonaceae</taxon>
        <taxon>Cutaneotrichosporon</taxon>
    </lineage>
</organism>
<dbReference type="AlphaFoldDB" id="A0A0J0XGC7"/>
<reference evidence="1 2" key="1">
    <citation type="submission" date="2015-03" db="EMBL/GenBank/DDBJ databases">
        <title>Genomics and transcriptomics of the oil-accumulating basidiomycete yeast T. oleaginosus allow insights into substrate utilization and the diverse evolutionary trajectories of mating systems in fungi.</title>
        <authorList>
            <consortium name="DOE Joint Genome Institute"/>
            <person name="Kourist R."/>
            <person name="Kracht O."/>
            <person name="Bracharz F."/>
            <person name="Lipzen A."/>
            <person name="Nolan M."/>
            <person name="Ohm R."/>
            <person name="Grigoriev I."/>
            <person name="Sun S."/>
            <person name="Heitman J."/>
            <person name="Bruck T."/>
            <person name="Nowrousian M."/>
        </authorList>
    </citation>
    <scope>NUCLEOTIDE SEQUENCE [LARGE SCALE GENOMIC DNA]</scope>
    <source>
        <strain evidence="1 2">IBC0246</strain>
    </source>
</reference>
<evidence type="ECO:0000313" key="2">
    <source>
        <dbReference type="Proteomes" id="UP000053611"/>
    </source>
</evidence>
<gene>
    <name evidence="1" type="ORF">CC85DRAFT_304436</name>
</gene>
<keyword evidence="2" id="KW-1185">Reference proteome</keyword>
<protein>
    <submittedName>
        <fullName evidence="1">Uncharacterized protein</fullName>
    </submittedName>
</protein>
<dbReference type="Proteomes" id="UP000053611">
    <property type="component" value="Unassembled WGS sequence"/>
</dbReference>
<proteinExistence type="predicted"/>
<sequence>MLLDTISASISLFYPNPPPASAPPTLSLDFHAYPHLLDAIIAHADKPTRLALRATSHDICDRIDALLFRHVAYRIRRPDPPVLASPTSGKPWFSLDRVTSGILRARDIRGAPILAPERALRLTRTLDLYAPALRPLAARVRHLRRFSAEFDPPVGADVLVDHIHLPPLRMYGVYLPVGSEGHAHVGARRHVLLVEYAAQYGSERLHDGTLVLPHLADLTVFILRPVREWAGGPPAASPDASFFGTLVRSAARHRALAIVGVEETAGEILGLGGVGNEVLPFEIAVHALYAAAKRIVRETPGATLRSCVFLTHAQYRSKVGREAYELETERWWVSSEDIQEAEAEHDPFLLHPSLFAVS</sequence>
<accession>A0A0J0XGC7</accession>
<dbReference type="EMBL" id="KQ087241">
    <property type="protein sequence ID" value="KLT40116.1"/>
    <property type="molecule type" value="Genomic_DNA"/>
</dbReference>
<name>A0A0J0XGC7_9TREE</name>